<proteinExistence type="predicted"/>
<reference evidence="3" key="1">
    <citation type="journal article" date="2013" name="Genome Announc.">
        <title>Draft genome sequence of Pseudozyma brasiliensis sp. nov. strain GHG001, a high producer of endo-1,4-xylanase isolated from an insect pest of sugarcane.</title>
        <authorList>
            <person name="Oliveira J.V.D.C."/>
            <person name="dos Santos R.A.C."/>
            <person name="Borges T.A."/>
            <person name="Riano-Pachon D.M."/>
            <person name="Goldman G.H."/>
        </authorList>
    </citation>
    <scope>NUCLEOTIDE SEQUENCE [LARGE SCALE GENOMIC DNA]</scope>
    <source>
        <strain evidence="3">GHG001</strain>
    </source>
</reference>
<dbReference type="AlphaFoldDB" id="V5EVT2"/>
<evidence type="ECO:0000313" key="3">
    <source>
        <dbReference type="Proteomes" id="UP000019377"/>
    </source>
</evidence>
<sequence length="438" mass="47439">MRSHNFARAVLRVAARNGSVSQSPIARSTSLNVLRHTSLSYPPCIATSVAAARAFSTTRIDLKKKVKKNAFAAIEDDTDALDDDAFAVEEDDLFGSVSDSTSTSATSSTSSSSSSNSQMSRVEFTSALEQFTASLSYDLLDRGHFPALRTWRRLALQASTAEDFESLLEAAKLYRERVGSLGSESALRFAAQAVKLRLPELAVVAFGDRYTYGLEYDLGALWVVQSGLARKLGRGREEVLASAQMDGAPVVEVDLLGVLAESTPVEAGEGKAEGIKRKHELDMPLARAQLSIIDRMTLLTSLSTTLAGKTPDTVLLTYLIRAYVDTFHLTTRRSATNPLLMKVLERSDGLIGLLTRVADGSKVSAEAPRGVHLAESLQRNLVSVLGYVAARGQDGFKKDGLDPVKTLYGFMDRVDREASSKLVWRVEPLLQSQGSVSL</sequence>
<dbReference type="Proteomes" id="UP000019377">
    <property type="component" value="Unassembled WGS sequence"/>
</dbReference>
<dbReference type="OrthoDB" id="2554028at2759"/>
<gene>
    <name evidence="2" type="ORF">PSEUBRA_SCAF3g03907</name>
</gene>
<feature type="compositionally biased region" description="Low complexity" evidence="1">
    <location>
        <begin position="96"/>
        <end position="117"/>
    </location>
</feature>
<dbReference type="HOGENOM" id="CLU_625729_0_0_1"/>
<dbReference type="RefSeq" id="XP_016291368.1">
    <property type="nucleotide sequence ID" value="XM_016437844.1"/>
</dbReference>
<accession>V5EVT2</accession>
<name>V5EVT2_KALBG</name>
<dbReference type="eggNOG" id="ENOG502R2RB">
    <property type="taxonomic scope" value="Eukaryota"/>
</dbReference>
<organism evidence="2 3">
    <name type="scientific">Kalmanozyma brasiliensis (strain GHG001)</name>
    <name type="common">Yeast</name>
    <name type="synonym">Pseudozyma brasiliensis</name>
    <dbReference type="NCBI Taxonomy" id="1365824"/>
    <lineage>
        <taxon>Eukaryota</taxon>
        <taxon>Fungi</taxon>
        <taxon>Dikarya</taxon>
        <taxon>Basidiomycota</taxon>
        <taxon>Ustilaginomycotina</taxon>
        <taxon>Ustilaginomycetes</taxon>
        <taxon>Ustilaginales</taxon>
        <taxon>Ustilaginaceae</taxon>
        <taxon>Kalmanozyma</taxon>
    </lineage>
</organism>
<dbReference type="OMA" id="TIAKHHE"/>
<dbReference type="EMBL" id="KI545873">
    <property type="protein sequence ID" value="EST06379.1"/>
    <property type="molecule type" value="Genomic_DNA"/>
</dbReference>
<protein>
    <submittedName>
        <fullName evidence="2">Uncharacterized protein</fullName>
    </submittedName>
</protein>
<keyword evidence="3" id="KW-1185">Reference proteome</keyword>
<evidence type="ECO:0000313" key="2">
    <source>
        <dbReference type="EMBL" id="EST06379.1"/>
    </source>
</evidence>
<feature type="region of interest" description="Disordered" evidence="1">
    <location>
        <begin position="95"/>
        <end position="117"/>
    </location>
</feature>
<dbReference type="GeneID" id="27420522"/>
<evidence type="ECO:0000256" key="1">
    <source>
        <dbReference type="SAM" id="MobiDB-lite"/>
    </source>
</evidence>